<evidence type="ECO:0000313" key="3">
    <source>
        <dbReference type="Proteomes" id="UP000224634"/>
    </source>
</evidence>
<evidence type="ECO:0000313" key="2">
    <source>
        <dbReference type="EMBL" id="PGH05820.1"/>
    </source>
</evidence>
<dbReference type="Proteomes" id="UP000224634">
    <property type="component" value="Unassembled WGS sequence"/>
</dbReference>
<proteinExistence type="predicted"/>
<sequence>MEGTTRRTRINNMHAAQNGGRASSPRRAPILAFNLLTILFGSDESSNSDRWVNSPRYLYIQVLEGYDYAVGEEPPTTFVVREDFDIAICGATENERATIAAEDNNLEVEFDPGEQMLTIREVVRPPDSTDNTSHRAILTRLNKRNCHLAKLKESPDGEFQLSIRIFDNKKAATENHQQGFVNHYVPGVFETVMAKFQKITSLEISLYTEKMPWRLNAAVILRSLGMIPLDDYHRMMLIHQRLDECEVQLRHYGQLISANKGLEQLEIEAMQLLDSLEHVDTPARRELLFKYRIASDQVALVKGREQWQIEEVRLKKEHKGILEPPLAHGSNRASLRSGAGESNEGSSSPELTSCRGLGLSR</sequence>
<evidence type="ECO:0000256" key="1">
    <source>
        <dbReference type="SAM" id="MobiDB-lite"/>
    </source>
</evidence>
<organism evidence="2 3">
    <name type="scientific">Polytolypa hystricis (strain UAMH7299)</name>
    <dbReference type="NCBI Taxonomy" id="1447883"/>
    <lineage>
        <taxon>Eukaryota</taxon>
        <taxon>Fungi</taxon>
        <taxon>Dikarya</taxon>
        <taxon>Ascomycota</taxon>
        <taxon>Pezizomycotina</taxon>
        <taxon>Eurotiomycetes</taxon>
        <taxon>Eurotiomycetidae</taxon>
        <taxon>Onygenales</taxon>
        <taxon>Onygenales incertae sedis</taxon>
        <taxon>Polytolypa</taxon>
    </lineage>
</organism>
<feature type="compositionally biased region" description="Low complexity" evidence="1">
    <location>
        <begin position="337"/>
        <end position="350"/>
    </location>
</feature>
<accession>A0A2B7XAB3</accession>
<comment type="caution">
    <text evidence="2">The sequence shown here is derived from an EMBL/GenBank/DDBJ whole genome shotgun (WGS) entry which is preliminary data.</text>
</comment>
<dbReference type="AlphaFoldDB" id="A0A2B7XAB3"/>
<feature type="region of interest" description="Disordered" evidence="1">
    <location>
        <begin position="320"/>
        <end position="361"/>
    </location>
</feature>
<gene>
    <name evidence="2" type="ORF">AJ80_08268</name>
</gene>
<feature type="region of interest" description="Disordered" evidence="1">
    <location>
        <begin position="1"/>
        <end position="24"/>
    </location>
</feature>
<dbReference type="STRING" id="1447883.A0A2B7XAB3"/>
<protein>
    <submittedName>
        <fullName evidence="2">Uncharacterized protein</fullName>
    </submittedName>
</protein>
<name>A0A2B7XAB3_POLH7</name>
<keyword evidence="3" id="KW-1185">Reference proteome</keyword>
<reference evidence="2 3" key="1">
    <citation type="submission" date="2017-10" db="EMBL/GenBank/DDBJ databases">
        <title>Comparative genomics in systemic dimorphic fungi from Ajellomycetaceae.</title>
        <authorList>
            <person name="Munoz J.F."/>
            <person name="Mcewen J.G."/>
            <person name="Clay O.K."/>
            <person name="Cuomo C.A."/>
        </authorList>
    </citation>
    <scope>NUCLEOTIDE SEQUENCE [LARGE SCALE GENOMIC DNA]</scope>
    <source>
        <strain evidence="2 3">UAMH7299</strain>
    </source>
</reference>
<dbReference type="EMBL" id="PDNA01000184">
    <property type="protein sequence ID" value="PGH05820.1"/>
    <property type="molecule type" value="Genomic_DNA"/>
</dbReference>